<keyword evidence="2" id="KW-1185">Reference proteome</keyword>
<dbReference type="EMBL" id="BMRB01000004">
    <property type="protein sequence ID" value="GGS46007.1"/>
    <property type="molecule type" value="Genomic_DNA"/>
</dbReference>
<evidence type="ECO:0000313" key="2">
    <source>
        <dbReference type="Proteomes" id="UP000660680"/>
    </source>
</evidence>
<proteinExistence type="predicted"/>
<dbReference type="RefSeq" id="WP_189212686.1">
    <property type="nucleotide sequence ID" value="NZ_BMRB01000004.1"/>
</dbReference>
<dbReference type="AlphaFoldDB" id="A0A918LGA0"/>
<evidence type="ECO:0000313" key="1">
    <source>
        <dbReference type="EMBL" id="GGS46007.1"/>
    </source>
</evidence>
<name>A0A918LGA0_9PSEU</name>
<gene>
    <name evidence="1" type="ORF">GCM10010171_46480</name>
</gene>
<comment type="caution">
    <text evidence="1">The sequence shown here is derived from an EMBL/GenBank/DDBJ whole genome shotgun (WGS) entry which is preliminary data.</text>
</comment>
<organism evidence="1 2">
    <name type="scientific">Actinokineospora fastidiosa</name>
    <dbReference type="NCBI Taxonomy" id="1816"/>
    <lineage>
        <taxon>Bacteria</taxon>
        <taxon>Bacillati</taxon>
        <taxon>Actinomycetota</taxon>
        <taxon>Actinomycetes</taxon>
        <taxon>Pseudonocardiales</taxon>
        <taxon>Pseudonocardiaceae</taxon>
        <taxon>Actinokineospora</taxon>
    </lineage>
</organism>
<evidence type="ECO:0008006" key="3">
    <source>
        <dbReference type="Google" id="ProtNLM"/>
    </source>
</evidence>
<reference evidence="1" key="2">
    <citation type="submission" date="2020-09" db="EMBL/GenBank/DDBJ databases">
        <authorList>
            <person name="Sun Q."/>
            <person name="Ohkuma M."/>
        </authorList>
    </citation>
    <scope>NUCLEOTIDE SEQUENCE</scope>
    <source>
        <strain evidence="1">JCM 3276</strain>
    </source>
</reference>
<accession>A0A918LGA0</accession>
<sequence length="302" mass="31391">MTWAEFALPADALPAATAFLRAAIDAGGDGLFLRAEGRLVVQARGADHLAAPAPRAPATTVPLAGPVFSGPELGPATRQVLAGVTPALLDLPADRAGLTALALDLMTAHLPAVSRPGAQGGPPLSFLSYRSHAEAFVVTSRDPAAARHALDSRYAAVRDTVEARVAGILRDGEVPAGARRWHDVAKAAKPGITELFRAGGIRAHTEYAGDHLRERDDFAGSRFHQIAGASADLQDYLGGDPGFLATRLLTSLLYLTLHSIGLSLADRYVLCHVVSRACESVYDVESVAVLSGIASAGLGENG</sequence>
<reference evidence="1" key="1">
    <citation type="journal article" date="2014" name="Int. J. Syst. Evol. Microbiol.">
        <title>Complete genome sequence of Corynebacterium casei LMG S-19264T (=DSM 44701T), isolated from a smear-ripened cheese.</title>
        <authorList>
            <consortium name="US DOE Joint Genome Institute (JGI-PGF)"/>
            <person name="Walter F."/>
            <person name="Albersmeier A."/>
            <person name="Kalinowski J."/>
            <person name="Ruckert C."/>
        </authorList>
    </citation>
    <scope>NUCLEOTIDE SEQUENCE</scope>
    <source>
        <strain evidence="1">JCM 3276</strain>
    </source>
</reference>
<protein>
    <recommendedName>
        <fullName evidence="3">Thiopeptide-type bacteriocin biosynthesis domain-containing protein</fullName>
    </recommendedName>
</protein>
<dbReference type="Proteomes" id="UP000660680">
    <property type="component" value="Unassembled WGS sequence"/>
</dbReference>